<dbReference type="Proteomes" id="UP000279959">
    <property type="component" value="Chromosome"/>
</dbReference>
<comment type="similarity">
    <text evidence="1">Belongs to the RutC family.</text>
</comment>
<evidence type="ECO:0000313" key="3">
    <source>
        <dbReference type="Proteomes" id="UP000279959"/>
    </source>
</evidence>
<evidence type="ECO:0000313" key="2">
    <source>
        <dbReference type="EMBL" id="BBD98123.1"/>
    </source>
</evidence>
<dbReference type="GO" id="GO:0019239">
    <property type="term" value="F:deaminase activity"/>
    <property type="evidence" value="ECO:0007669"/>
    <property type="project" value="TreeGrafter"/>
</dbReference>
<sequence length="127" mass="13459">MDMKTFGDDVIGPNGNVIPITPAVQVGNLLFLSGQLAMRDGKIIGTTIEEQTHVVLDNIEALLTPLGKSLADVAKVAIWLVNPGDFAGFNTAYAQRFAKPYPARSAVVSQLLIPGALVEIEVIVSAE</sequence>
<dbReference type="EMBL" id="AP018664">
    <property type="protein sequence ID" value="BBD98123.1"/>
    <property type="molecule type" value="Genomic_DNA"/>
</dbReference>
<evidence type="ECO:0000256" key="1">
    <source>
        <dbReference type="ARBA" id="ARBA00010552"/>
    </source>
</evidence>
<gene>
    <name evidence="2" type="ORF">SAMIE_1016240</name>
</gene>
<dbReference type="Pfam" id="PF01042">
    <property type="entry name" value="Ribonuc_L-PSP"/>
    <property type="match status" value="1"/>
</dbReference>
<dbReference type="PANTHER" id="PTHR11803">
    <property type="entry name" value="2-IMINOBUTANOATE/2-IMINOPROPANOATE DEAMINASE RIDA"/>
    <property type="match status" value="1"/>
</dbReference>
<dbReference type="KEGG" id="sami:SAMIE_1016240"/>
<dbReference type="InterPro" id="IPR035959">
    <property type="entry name" value="RutC-like_sf"/>
</dbReference>
<reference evidence="2 3" key="1">
    <citation type="submission" date="2018-05" db="EMBL/GenBank/DDBJ databases">
        <title>Complete Genome Sequence of the Nonylphenol-Degrading Bacterium Sphingobium amiense DSM 16289T.</title>
        <authorList>
            <person name="Ootsuka M."/>
            <person name="Nishizawa T."/>
            <person name="Ohta H."/>
        </authorList>
    </citation>
    <scope>NUCLEOTIDE SEQUENCE [LARGE SCALE GENOMIC DNA]</scope>
    <source>
        <strain evidence="2 3">DSM 16289</strain>
    </source>
</reference>
<proteinExistence type="inferred from homology"/>
<dbReference type="SUPFAM" id="SSF55298">
    <property type="entry name" value="YjgF-like"/>
    <property type="match status" value="1"/>
</dbReference>
<accession>A0A494W0C8</accession>
<organism evidence="2 3">
    <name type="scientific">Sphingobium amiense</name>
    <dbReference type="NCBI Taxonomy" id="135719"/>
    <lineage>
        <taxon>Bacteria</taxon>
        <taxon>Pseudomonadati</taxon>
        <taxon>Pseudomonadota</taxon>
        <taxon>Alphaproteobacteria</taxon>
        <taxon>Sphingomonadales</taxon>
        <taxon>Sphingomonadaceae</taxon>
        <taxon>Sphingobium</taxon>
    </lineage>
</organism>
<keyword evidence="3" id="KW-1185">Reference proteome</keyword>
<dbReference type="InterPro" id="IPR006175">
    <property type="entry name" value="YjgF/YER057c/UK114"/>
</dbReference>
<protein>
    <submittedName>
        <fullName evidence="2">RidA family protein</fullName>
    </submittedName>
</protein>
<dbReference type="CDD" id="cd00448">
    <property type="entry name" value="YjgF_YER057c_UK114_family"/>
    <property type="match status" value="1"/>
</dbReference>
<dbReference type="Gene3D" id="3.30.1330.40">
    <property type="entry name" value="RutC-like"/>
    <property type="match status" value="1"/>
</dbReference>
<name>A0A494W0C8_9SPHN</name>
<dbReference type="PANTHER" id="PTHR11803:SF58">
    <property type="entry name" value="PROTEIN HMF1-RELATED"/>
    <property type="match status" value="1"/>
</dbReference>
<dbReference type="GO" id="GO:0005829">
    <property type="term" value="C:cytosol"/>
    <property type="evidence" value="ECO:0007669"/>
    <property type="project" value="TreeGrafter"/>
</dbReference>
<dbReference type="AlphaFoldDB" id="A0A494W0C8"/>